<reference evidence="1 2" key="1">
    <citation type="journal article" date="2021" name="Appl. Environ. Microbiol.">
        <title>Genetic linkage and physical mapping for an oyster mushroom Pleurotus cornucopiae and QTL analysis for the trait cap color.</title>
        <authorList>
            <person name="Zhang Y."/>
            <person name="Gao W."/>
            <person name="Sonnenberg A."/>
            <person name="Chen Q."/>
            <person name="Zhang J."/>
            <person name="Huang C."/>
        </authorList>
    </citation>
    <scope>NUCLEOTIDE SEQUENCE [LARGE SCALE GENOMIC DNA]</scope>
    <source>
        <strain evidence="1">CCMSSC00406</strain>
    </source>
</reference>
<evidence type="ECO:0000313" key="1">
    <source>
        <dbReference type="EMBL" id="KAG9227531.1"/>
    </source>
</evidence>
<sequence length="466" mass="51137">MDESWISVTSTSGSSSQKTMSSSKKDIFMVIGGSGFLGRHIVQQLLDRGDIVSVFDIVQRYSDVPFYSGDISEEEQVAAALRKCGATCIIHTASPPAGLSDPALYWKVNVDGTKAVIAAAQSVGVRKLVFTSSAGVVFNGTDNIDIDERLPFPDKPMDAYNESKAKAEEAVLAANGVNGLLTVALRPAGIFGPGDRQVMAGLYQVYERGQTHFQIGDNNNLFDWTYVGNVAYAHLLAADKLQEPVVATDCSKLSPQEEAIISYPLPSIEHTTRGQRIPTSEARPLGPYVTPPPNADKILAAFTQPVPPKSNRPVVRSRFDALSDTSVLRMKAAANGTSPLQVAGEVFFITNGEPCYFWDFMRMVWHRLDSIFPEKRAQKKRAIVLPRVVGMAAATASEWVGWLIGKEPTFTRFKVTFSCVNRWHNIEKARRVLGYEPIVGVEEGVGRMVEWWQAEYAAGNHKIAHK</sequence>
<comment type="caution">
    <text evidence="1">The sequence shown here is derived from an EMBL/GenBank/DDBJ whole genome shotgun (WGS) entry which is preliminary data.</text>
</comment>
<organism evidence="1 2">
    <name type="scientific">Pleurotus cornucopiae</name>
    <name type="common">Cornucopia mushroom</name>
    <dbReference type="NCBI Taxonomy" id="5321"/>
    <lineage>
        <taxon>Eukaryota</taxon>
        <taxon>Fungi</taxon>
        <taxon>Dikarya</taxon>
        <taxon>Basidiomycota</taxon>
        <taxon>Agaricomycotina</taxon>
        <taxon>Agaricomycetes</taxon>
        <taxon>Agaricomycetidae</taxon>
        <taxon>Agaricales</taxon>
        <taxon>Pleurotineae</taxon>
        <taxon>Pleurotaceae</taxon>
        <taxon>Pleurotus</taxon>
    </lineage>
</organism>
<accession>A0ACB7JBP8</accession>
<dbReference type="Proteomes" id="UP000824881">
    <property type="component" value="Unassembled WGS sequence"/>
</dbReference>
<proteinExistence type="predicted"/>
<evidence type="ECO:0000313" key="2">
    <source>
        <dbReference type="Proteomes" id="UP000824881"/>
    </source>
</evidence>
<protein>
    <submittedName>
        <fullName evidence="1">Uncharacterized protein</fullName>
    </submittedName>
</protein>
<dbReference type="EMBL" id="WQMT02000001">
    <property type="protein sequence ID" value="KAG9227531.1"/>
    <property type="molecule type" value="Genomic_DNA"/>
</dbReference>
<keyword evidence="2" id="KW-1185">Reference proteome</keyword>
<name>A0ACB7JBP8_PLECO</name>
<gene>
    <name evidence="1" type="ORF">CCMSSC00406_0000823</name>
</gene>